<dbReference type="InterPro" id="IPR045864">
    <property type="entry name" value="aa-tRNA-synth_II/BPL/LPL"/>
</dbReference>
<dbReference type="HAMAP" id="MF_00125">
    <property type="entry name" value="HisZ"/>
    <property type="match status" value="1"/>
</dbReference>
<dbReference type="SUPFAM" id="SSF55681">
    <property type="entry name" value="Class II aaRS and biotin synthetases"/>
    <property type="match status" value="1"/>
</dbReference>
<dbReference type="InterPro" id="IPR004517">
    <property type="entry name" value="HisZ"/>
</dbReference>
<evidence type="ECO:0000256" key="1">
    <source>
        <dbReference type="ARBA" id="ARBA00004496"/>
    </source>
</evidence>
<dbReference type="UniPathway" id="UPA00031">
    <property type="reaction ID" value="UER00006"/>
</dbReference>
<evidence type="ECO:0000256" key="2">
    <source>
        <dbReference type="ARBA" id="ARBA00004667"/>
    </source>
</evidence>
<evidence type="ECO:0000256" key="10">
    <source>
        <dbReference type="PIRSR" id="PIRSR001549-1"/>
    </source>
</evidence>
<dbReference type="EMBL" id="VULZ01000003">
    <property type="protein sequence ID" value="MSS14200.1"/>
    <property type="molecule type" value="Genomic_DNA"/>
</dbReference>
<dbReference type="Gene3D" id="3.30.930.10">
    <property type="entry name" value="Bira Bifunctional Protein, Domain 2"/>
    <property type="match status" value="1"/>
</dbReference>
<dbReference type="PANTHER" id="PTHR43707:SF6">
    <property type="entry name" value="ATP PHOSPHORIBOSYLTRANSFERASE REGULATORY SUBUNIT"/>
    <property type="match status" value="1"/>
</dbReference>
<feature type="domain" description="Aminoacyl-transfer RNA synthetases class-II family profile" evidence="11">
    <location>
        <begin position="26"/>
        <end position="332"/>
    </location>
</feature>
<feature type="binding site" evidence="10">
    <location>
        <begin position="81"/>
        <end position="83"/>
    </location>
    <ligand>
        <name>L-histidine</name>
        <dbReference type="ChEBI" id="CHEBI:57595"/>
    </ligand>
</feature>
<comment type="function">
    <text evidence="8 9">Required for the first step of histidine biosynthesis. May allow the feedback regulation of ATP phosphoribosyltransferase activity by histidine.</text>
</comment>
<dbReference type="Pfam" id="PF13393">
    <property type="entry name" value="tRNA-synt_His"/>
    <property type="match status" value="1"/>
</dbReference>
<keyword evidence="6 9" id="KW-0028">Amino-acid biosynthesis</keyword>
<evidence type="ECO:0000256" key="5">
    <source>
        <dbReference type="ARBA" id="ARBA00022490"/>
    </source>
</evidence>
<comment type="subunit">
    <text evidence="9">Heteromultimer composed of HisG and HisZ subunits.</text>
</comment>
<keyword evidence="12" id="KW-0808">Transferase</keyword>
<feature type="binding site" evidence="10">
    <location>
        <position position="125"/>
    </location>
    <ligand>
        <name>L-histidine</name>
        <dbReference type="ChEBI" id="CHEBI:57595"/>
    </ligand>
</feature>
<evidence type="ECO:0000256" key="6">
    <source>
        <dbReference type="ARBA" id="ARBA00022605"/>
    </source>
</evidence>
<organism evidence="12 13">
    <name type="scientific">Porcincola intestinalis</name>
    <dbReference type="NCBI Taxonomy" id="2606632"/>
    <lineage>
        <taxon>Bacteria</taxon>
        <taxon>Bacillati</taxon>
        <taxon>Bacillota</taxon>
        <taxon>Clostridia</taxon>
        <taxon>Lachnospirales</taxon>
        <taxon>Lachnospiraceae</taxon>
        <taxon>Porcincola</taxon>
    </lineage>
</organism>
<dbReference type="GO" id="GO:0016757">
    <property type="term" value="F:glycosyltransferase activity"/>
    <property type="evidence" value="ECO:0007669"/>
    <property type="project" value="UniProtKB-KW"/>
</dbReference>
<dbReference type="CDD" id="cd00773">
    <property type="entry name" value="HisRS-like_core"/>
    <property type="match status" value="1"/>
</dbReference>
<evidence type="ECO:0000256" key="9">
    <source>
        <dbReference type="HAMAP-Rule" id="MF_00125"/>
    </source>
</evidence>
<gene>
    <name evidence="9 12" type="primary">hisZ</name>
    <name evidence="12" type="ORF">FYJ35_03935</name>
</gene>
<evidence type="ECO:0000256" key="7">
    <source>
        <dbReference type="ARBA" id="ARBA00023102"/>
    </source>
</evidence>
<feature type="binding site" evidence="10">
    <location>
        <position position="129"/>
    </location>
    <ligand>
        <name>L-histidine</name>
        <dbReference type="ChEBI" id="CHEBI:57595"/>
    </ligand>
</feature>
<dbReference type="GO" id="GO:0140096">
    <property type="term" value="F:catalytic activity, acting on a protein"/>
    <property type="evidence" value="ECO:0007669"/>
    <property type="project" value="UniProtKB-ARBA"/>
</dbReference>
<dbReference type="GO" id="GO:0000105">
    <property type="term" value="P:L-histidine biosynthetic process"/>
    <property type="evidence" value="ECO:0007669"/>
    <property type="project" value="UniProtKB-UniRule"/>
</dbReference>
<feature type="binding site" evidence="10">
    <location>
        <begin position="273"/>
        <end position="274"/>
    </location>
    <ligand>
        <name>L-histidine</name>
        <dbReference type="ChEBI" id="CHEBI:57595"/>
    </ligand>
</feature>
<dbReference type="PIRSF" id="PIRSF001549">
    <property type="entry name" value="His-tRNA_synth"/>
    <property type="match status" value="1"/>
</dbReference>
<sequence>MNQKILHTPEGVRDIYGEECAKKKILEKRLHGVLASYGYQDIETPTFEFFDVFGSDVGTIPSKDLYKFFDREGHTLVLRPDFTPSIARAWSRYFSQNMKPARLSYQGNTFVNYQGLQGRLKESTQMGAELIGEGSADGDAEVIAMAAEALTASGLSDFQISVGHAGFFESLVREAGLDEDTETKLRNLMHNHNTFGIRKLLSDKKIDEGMRELLVTLPDLNGDGALQRAYELSEGLKAQEAVRRLMEVRDLLQVYGVQDAVSFDFGMLSAYMYYTGIIFRGYTYGTGEAVVKGGRYDGLLSHFGKDTPSVGFVIVVSQLMNALSRQKIDILPEHERYLILYAENCRKEALKKAVTYRAQGKYTELCSLSCLRGGDDPARLPERLREEGGYASVIVVE</sequence>
<evidence type="ECO:0000259" key="11">
    <source>
        <dbReference type="PROSITE" id="PS50862"/>
    </source>
</evidence>
<dbReference type="NCBIfam" id="TIGR00443">
    <property type="entry name" value="hisZ_biosyn_reg"/>
    <property type="match status" value="1"/>
</dbReference>
<dbReference type="RefSeq" id="WP_154523516.1">
    <property type="nucleotide sequence ID" value="NZ_VULZ01000003.1"/>
</dbReference>
<comment type="pathway">
    <text evidence="2 9">Amino-acid biosynthesis; L-histidine biosynthesis; L-histidine from 5-phospho-alpha-D-ribose 1-diphosphate: step 1/9.</text>
</comment>
<dbReference type="InterPro" id="IPR006195">
    <property type="entry name" value="aa-tRNA-synth_II"/>
</dbReference>
<comment type="similarity">
    <text evidence="3 9">Belongs to the class-II aminoacyl-tRNA synthetase family. HisZ subfamily.</text>
</comment>
<evidence type="ECO:0000256" key="3">
    <source>
        <dbReference type="ARBA" id="ARBA00005539"/>
    </source>
</evidence>
<dbReference type="AlphaFoldDB" id="A0A6L5X1V6"/>
<name>A0A6L5X1V6_9FIRM</name>
<evidence type="ECO:0000256" key="8">
    <source>
        <dbReference type="ARBA" id="ARBA00025246"/>
    </source>
</evidence>
<dbReference type="InterPro" id="IPR004516">
    <property type="entry name" value="HisRS/HisZ"/>
</dbReference>
<comment type="caution">
    <text evidence="12">The sequence shown here is derived from an EMBL/GenBank/DDBJ whole genome shotgun (WGS) entry which is preliminary data.</text>
</comment>
<dbReference type="PANTHER" id="PTHR43707">
    <property type="entry name" value="HISTIDYL-TRNA SYNTHETASE"/>
    <property type="match status" value="1"/>
</dbReference>
<protein>
    <recommendedName>
        <fullName evidence="4 9">ATP phosphoribosyltransferase regulatory subunit</fullName>
    </recommendedName>
</protein>
<dbReference type="GO" id="GO:0004821">
    <property type="term" value="F:histidine-tRNA ligase activity"/>
    <property type="evidence" value="ECO:0007669"/>
    <property type="project" value="TreeGrafter"/>
</dbReference>
<dbReference type="Proteomes" id="UP000481852">
    <property type="component" value="Unassembled WGS sequence"/>
</dbReference>
<evidence type="ECO:0000313" key="13">
    <source>
        <dbReference type="Proteomes" id="UP000481852"/>
    </source>
</evidence>
<evidence type="ECO:0000313" key="12">
    <source>
        <dbReference type="EMBL" id="MSS14200.1"/>
    </source>
</evidence>
<proteinExistence type="inferred from homology"/>
<dbReference type="PROSITE" id="PS50862">
    <property type="entry name" value="AA_TRNA_LIGASE_II"/>
    <property type="match status" value="1"/>
</dbReference>
<reference evidence="12 13" key="1">
    <citation type="submission" date="2019-08" db="EMBL/GenBank/DDBJ databases">
        <title>In-depth cultivation of the pig gut microbiome towards novel bacterial diversity and tailored functional studies.</title>
        <authorList>
            <person name="Wylensek D."/>
            <person name="Hitch T.C.A."/>
            <person name="Clavel T."/>
        </authorList>
    </citation>
    <scope>NUCLEOTIDE SEQUENCE [LARGE SCALE GENOMIC DNA]</scope>
    <source>
        <strain evidence="12 13">Oil+RF-744-WCA-WT-11</strain>
    </source>
</reference>
<keyword evidence="5 9" id="KW-0963">Cytoplasm</keyword>
<evidence type="ECO:0000256" key="4">
    <source>
        <dbReference type="ARBA" id="ARBA00020397"/>
    </source>
</evidence>
<accession>A0A6L5X1V6</accession>
<keyword evidence="7 9" id="KW-0368">Histidine biosynthesis</keyword>
<comment type="subcellular location">
    <subcellularLocation>
        <location evidence="1 9">Cytoplasm</location>
    </subcellularLocation>
</comment>
<keyword evidence="12" id="KW-0328">Glycosyltransferase</keyword>
<dbReference type="InterPro" id="IPR041715">
    <property type="entry name" value="HisRS-like_core"/>
</dbReference>
<comment type="miscellaneous">
    <text evidence="9">This function is generally fulfilled by the C-terminal part of HisG, which is missing in some bacteria such as this one.</text>
</comment>
<dbReference type="GO" id="GO:0005737">
    <property type="term" value="C:cytoplasm"/>
    <property type="evidence" value="ECO:0007669"/>
    <property type="project" value="UniProtKB-SubCell"/>
</dbReference>
<keyword evidence="13" id="KW-1185">Reference proteome</keyword>
<dbReference type="GO" id="GO:0006427">
    <property type="term" value="P:histidyl-tRNA aminoacylation"/>
    <property type="evidence" value="ECO:0007669"/>
    <property type="project" value="TreeGrafter"/>
</dbReference>